<dbReference type="GO" id="GO:0016104">
    <property type="term" value="P:triterpenoid biosynthetic process"/>
    <property type="evidence" value="ECO:0007669"/>
    <property type="project" value="InterPro"/>
</dbReference>
<evidence type="ECO:0000256" key="2">
    <source>
        <dbReference type="ARBA" id="ARBA00023235"/>
    </source>
</evidence>
<dbReference type="EMBL" id="JABWDY010025562">
    <property type="protein sequence ID" value="KAF5189361.1"/>
    <property type="molecule type" value="Genomic_DNA"/>
</dbReference>
<evidence type="ECO:0000313" key="4">
    <source>
        <dbReference type="EMBL" id="KAF5189361.1"/>
    </source>
</evidence>
<evidence type="ECO:0000313" key="5">
    <source>
        <dbReference type="Proteomes" id="UP000554482"/>
    </source>
</evidence>
<dbReference type="GO" id="GO:0005811">
    <property type="term" value="C:lipid droplet"/>
    <property type="evidence" value="ECO:0007669"/>
    <property type="project" value="InterPro"/>
</dbReference>
<keyword evidence="5" id="KW-1185">Reference proteome</keyword>
<dbReference type="Gene3D" id="1.50.10.20">
    <property type="match status" value="1"/>
</dbReference>
<dbReference type="Proteomes" id="UP000554482">
    <property type="component" value="Unassembled WGS sequence"/>
</dbReference>
<dbReference type="OrthoDB" id="21502at2759"/>
<dbReference type="SUPFAM" id="SSF48239">
    <property type="entry name" value="Terpenoid cyclases/Protein prenyltransferases"/>
    <property type="match status" value="1"/>
</dbReference>
<feature type="domain" description="Squalene cyclase C-terminal" evidence="3">
    <location>
        <begin position="161"/>
        <end position="351"/>
    </location>
</feature>
<dbReference type="AlphaFoldDB" id="A0A7J6VWZ8"/>
<name>A0A7J6VWZ8_THATH</name>
<dbReference type="GO" id="GO:0016866">
    <property type="term" value="F:intramolecular transferase activity"/>
    <property type="evidence" value="ECO:0007669"/>
    <property type="project" value="InterPro"/>
</dbReference>
<dbReference type="Pfam" id="PF13243">
    <property type="entry name" value="SQHop_cyclase_C"/>
    <property type="match status" value="1"/>
</dbReference>
<dbReference type="InterPro" id="IPR008930">
    <property type="entry name" value="Terpenoid_cyclase/PrenylTrfase"/>
</dbReference>
<comment type="caution">
    <text evidence="4">The sequence shown here is derived from an EMBL/GenBank/DDBJ whole genome shotgun (WGS) entry which is preliminary data.</text>
</comment>
<keyword evidence="1" id="KW-0677">Repeat</keyword>
<proteinExistence type="predicted"/>
<dbReference type="InterPro" id="IPR032696">
    <property type="entry name" value="SQ_cyclase_C"/>
</dbReference>
<evidence type="ECO:0000256" key="1">
    <source>
        <dbReference type="ARBA" id="ARBA00022737"/>
    </source>
</evidence>
<dbReference type="InterPro" id="IPR018333">
    <property type="entry name" value="Squalene_cyclase"/>
</dbReference>
<reference evidence="4 5" key="1">
    <citation type="submission" date="2020-06" db="EMBL/GenBank/DDBJ databases">
        <title>Transcriptomic and genomic resources for Thalictrum thalictroides and T. hernandezii: Facilitating candidate gene discovery in an emerging model plant lineage.</title>
        <authorList>
            <person name="Arias T."/>
            <person name="Riano-Pachon D.M."/>
            <person name="Di Stilio V.S."/>
        </authorList>
    </citation>
    <scope>NUCLEOTIDE SEQUENCE [LARGE SCALE GENOMIC DNA]</scope>
    <source>
        <strain evidence="5">cv. WT478/WT964</strain>
        <tissue evidence="4">Leaves</tissue>
    </source>
</reference>
<dbReference type="NCBIfam" id="TIGR01787">
    <property type="entry name" value="squalene_cyclas"/>
    <property type="match status" value="1"/>
</dbReference>
<dbReference type="PANTHER" id="PTHR11764:SF58">
    <property type="entry name" value="BETA-AMYRIN SYNTHASE-RELATED"/>
    <property type="match status" value="1"/>
</dbReference>
<sequence length="351" mass="40825">MLCYSRLVYMPMSYLYGKRFVGPITDLILSLRKEIHIQPYEEIIWRKTRNLCAKEDLYYPHPLIQNLIWDTLYVFGETMLTRFPFSKLREKALQVTMKHIHYEDENSRYITIACVEKALCMLACWVDDPDSDAFKKHLARVQDCLWVAEDGMRMHSFGSQNWETGFALQALIASNLHEEIWDTLKKGHDYVKQSQVKDNPSGDFQSMHRHISKGSWTFSDQDHGWQVSDCTAEGLMVCLLMSQFPDEHVGPKMEPGRLYDSVDILLSLQSRNGGLAVWEPVRAMKWLEVINPIEFLQDVVIEHEYAECTASVITVLVLFMKLYPGHRKNEIENFVARAIDYLEQTQMPDGS</sequence>
<evidence type="ECO:0000259" key="3">
    <source>
        <dbReference type="Pfam" id="PF13243"/>
    </source>
</evidence>
<feature type="non-terminal residue" evidence="4">
    <location>
        <position position="351"/>
    </location>
</feature>
<dbReference type="PANTHER" id="PTHR11764">
    <property type="entry name" value="TERPENE CYCLASE/MUTASE FAMILY MEMBER"/>
    <property type="match status" value="1"/>
</dbReference>
<keyword evidence="2" id="KW-0413">Isomerase</keyword>
<protein>
    <submittedName>
        <fullName evidence="4">Terpene cyclase/mutase family member</fullName>
    </submittedName>
</protein>
<accession>A0A7J6VWZ8</accession>
<gene>
    <name evidence="4" type="ORF">FRX31_021053</name>
</gene>
<organism evidence="4 5">
    <name type="scientific">Thalictrum thalictroides</name>
    <name type="common">Rue-anemone</name>
    <name type="synonym">Anemone thalictroides</name>
    <dbReference type="NCBI Taxonomy" id="46969"/>
    <lineage>
        <taxon>Eukaryota</taxon>
        <taxon>Viridiplantae</taxon>
        <taxon>Streptophyta</taxon>
        <taxon>Embryophyta</taxon>
        <taxon>Tracheophyta</taxon>
        <taxon>Spermatophyta</taxon>
        <taxon>Magnoliopsida</taxon>
        <taxon>Ranunculales</taxon>
        <taxon>Ranunculaceae</taxon>
        <taxon>Thalictroideae</taxon>
        <taxon>Thalictrum</taxon>
    </lineage>
</organism>